<dbReference type="Pfam" id="PF08613">
    <property type="entry name" value="Cyclin"/>
    <property type="match status" value="1"/>
</dbReference>
<dbReference type="EMBL" id="ML178828">
    <property type="protein sequence ID" value="TFL00457.1"/>
    <property type="molecule type" value="Genomic_DNA"/>
</dbReference>
<evidence type="ECO:0000313" key="2">
    <source>
        <dbReference type="Proteomes" id="UP000305067"/>
    </source>
</evidence>
<dbReference type="CDD" id="cd20558">
    <property type="entry name" value="CYCLIN_ScPCL7-like"/>
    <property type="match status" value="1"/>
</dbReference>
<sequence length="201" mass="22873">MDVQERVGLPSAFEDVDIDHLAILIADMLSRLTEHNDKIPLLPDSLTRFHSRSPPAITVLEYLRRIIKFTNVEKSCLLLILFCIDLVCARQPLFTISSLTCHRFIISSITICSKGICDSFCSNSIYAKVGGITISELNLLEREFLQFTEWRLYCTREILQEYYVNLIRAHSTGAYTILAADTSIAIRTMTPIRHPSQPRPP</sequence>
<accession>A0A5C3QG52</accession>
<dbReference type="STRING" id="1884261.A0A5C3QG52"/>
<dbReference type="GO" id="GO:0016538">
    <property type="term" value="F:cyclin-dependent protein serine/threonine kinase regulator activity"/>
    <property type="evidence" value="ECO:0007669"/>
    <property type="project" value="TreeGrafter"/>
</dbReference>
<dbReference type="GO" id="GO:0005634">
    <property type="term" value="C:nucleus"/>
    <property type="evidence" value="ECO:0007669"/>
    <property type="project" value="TreeGrafter"/>
</dbReference>
<dbReference type="PANTHER" id="PTHR15615:SF117">
    <property type="entry name" value="PHO85 CYCLIN PHO80"/>
    <property type="match status" value="1"/>
</dbReference>
<dbReference type="GO" id="GO:0019901">
    <property type="term" value="F:protein kinase binding"/>
    <property type="evidence" value="ECO:0007669"/>
    <property type="project" value="InterPro"/>
</dbReference>
<dbReference type="InterPro" id="IPR036915">
    <property type="entry name" value="Cyclin-like_sf"/>
</dbReference>
<dbReference type="InterPro" id="IPR013922">
    <property type="entry name" value="Cyclin_PHO80-like"/>
</dbReference>
<dbReference type="GO" id="GO:0000307">
    <property type="term" value="C:cyclin-dependent protein kinase holoenzyme complex"/>
    <property type="evidence" value="ECO:0007669"/>
    <property type="project" value="TreeGrafter"/>
</dbReference>
<reference evidence="1 2" key="1">
    <citation type="journal article" date="2019" name="Nat. Ecol. Evol.">
        <title>Megaphylogeny resolves global patterns of mushroom evolution.</title>
        <authorList>
            <person name="Varga T."/>
            <person name="Krizsan K."/>
            <person name="Foldi C."/>
            <person name="Dima B."/>
            <person name="Sanchez-Garcia M."/>
            <person name="Sanchez-Ramirez S."/>
            <person name="Szollosi G.J."/>
            <person name="Szarkandi J.G."/>
            <person name="Papp V."/>
            <person name="Albert L."/>
            <person name="Andreopoulos W."/>
            <person name="Angelini C."/>
            <person name="Antonin V."/>
            <person name="Barry K.W."/>
            <person name="Bougher N.L."/>
            <person name="Buchanan P."/>
            <person name="Buyck B."/>
            <person name="Bense V."/>
            <person name="Catcheside P."/>
            <person name="Chovatia M."/>
            <person name="Cooper J."/>
            <person name="Damon W."/>
            <person name="Desjardin D."/>
            <person name="Finy P."/>
            <person name="Geml J."/>
            <person name="Haridas S."/>
            <person name="Hughes K."/>
            <person name="Justo A."/>
            <person name="Karasinski D."/>
            <person name="Kautmanova I."/>
            <person name="Kiss B."/>
            <person name="Kocsube S."/>
            <person name="Kotiranta H."/>
            <person name="LaButti K.M."/>
            <person name="Lechner B.E."/>
            <person name="Liimatainen K."/>
            <person name="Lipzen A."/>
            <person name="Lukacs Z."/>
            <person name="Mihaltcheva S."/>
            <person name="Morgado L.N."/>
            <person name="Niskanen T."/>
            <person name="Noordeloos M.E."/>
            <person name="Ohm R.A."/>
            <person name="Ortiz-Santana B."/>
            <person name="Ovrebo C."/>
            <person name="Racz N."/>
            <person name="Riley R."/>
            <person name="Savchenko A."/>
            <person name="Shiryaev A."/>
            <person name="Soop K."/>
            <person name="Spirin V."/>
            <person name="Szebenyi C."/>
            <person name="Tomsovsky M."/>
            <person name="Tulloss R.E."/>
            <person name="Uehling J."/>
            <person name="Grigoriev I.V."/>
            <person name="Vagvolgyi C."/>
            <person name="Papp T."/>
            <person name="Martin F.M."/>
            <person name="Miettinen O."/>
            <person name="Hibbett D.S."/>
            <person name="Nagy L.G."/>
        </authorList>
    </citation>
    <scope>NUCLEOTIDE SEQUENCE [LARGE SCALE GENOMIC DNA]</scope>
    <source>
        <strain evidence="1 2">CBS 309.79</strain>
    </source>
</reference>
<protein>
    <submittedName>
        <fullName evidence="1">Cyclin-domain-containing protein</fullName>
    </submittedName>
</protein>
<keyword evidence="2" id="KW-1185">Reference proteome</keyword>
<name>A0A5C3QG52_9AGAR</name>
<dbReference type="Gene3D" id="1.10.472.10">
    <property type="entry name" value="Cyclin-like"/>
    <property type="match status" value="1"/>
</dbReference>
<evidence type="ECO:0000313" key="1">
    <source>
        <dbReference type="EMBL" id="TFL00457.1"/>
    </source>
</evidence>
<organism evidence="1 2">
    <name type="scientific">Pterulicium gracile</name>
    <dbReference type="NCBI Taxonomy" id="1884261"/>
    <lineage>
        <taxon>Eukaryota</taxon>
        <taxon>Fungi</taxon>
        <taxon>Dikarya</taxon>
        <taxon>Basidiomycota</taxon>
        <taxon>Agaricomycotina</taxon>
        <taxon>Agaricomycetes</taxon>
        <taxon>Agaricomycetidae</taxon>
        <taxon>Agaricales</taxon>
        <taxon>Pleurotineae</taxon>
        <taxon>Pterulaceae</taxon>
        <taxon>Pterulicium</taxon>
    </lineage>
</organism>
<dbReference type="SUPFAM" id="SSF47954">
    <property type="entry name" value="Cyclin-like"/>
    <property type="match status" value="1"/>
</dbReference>
<dbReference type="OrthoDB" id="337735at2759"/>
<gene>
    <name evidence="1" type="ORF">BDV98DRAFT_101166</name>
</gene>
<proteinExistence type="predicted"/>
<dbReference type="PANTHER" id="PTHR15615">
    <property type="match status" value="1"/>
</dbReference>
<dbReference type="AlphaFoldDB" id="A0A5C3QG52"/>
<dbReference type="Proteomes" id="UP000305067">
    <property type="component" value="Unassembled WGS sequence"/>
</dbReference>